<keyword evidence="2" id="KW-1185">Reference proteome</keyword>
<dbReference type="Proteomes" id="UP000054244">
    <property type="component" value="Unassembled WGS sequence"/>
</dbReference>
<feature type="non-terminal residue" evidence="1">
    <location>
        <position position="1"/>
    </location>
</feature>
<dbReference type="AlphaFoldDB" id="A0A091NPA7"/>
<dbReference type="EMBL" id="KL390971">
    <property type="protein sequence ID" value="KFP91608.1"/>
    <property type="molecule type" value="Genomic_DNA"/>
</dbReference>
<sequence>VSLFQVLISKNVEVESSAQHFLFRRVIPGDLFQLLKYPSVVKGALGAFYLPCVYLKIFTWQAYYKYRVRICTFLKNFCVYCYMDLAD</sequence>
<proteinExistence type="predicted"/>
<name>A0A091NPA7_APAVI</name>
<accession>A0A091NPA7</accession>
<gene>
    <name evidence="1" type="ORF">N311_11412</name>
</gene>
<evidence type="ECO:0000313" key="1">
    <source>
        <dbReference type="EMBL" id="KFP91608.1"/>
    </source>
</evidence>
<feature type="non-terminal residue" evidence="1">
    <location>
        <position position="87"/>
    </location>
</feature>
<organism evidence="1 2">
    <name type="scientific">Apaloderma vittatum</name>
    <name type="common">Bar-tailed trogon</name>
    <dbReference type="NCBI Taxonomy" id="57397"/>
    <lineage>
        <taxon>Eukaryota</taxon>
        <taxon>Metazoa</taxon>
        <taxon>Chordata</taxon>
        <taxon>Craniata</taxon>
        <taxon>Vertebrata</taxon>
        <taxon>Euteleostomi</taxon>
        <taxon>Archelosauria</taxon>
        <taxon>Archosauria</taxon>
        <taxon>Dinosauria</taxon>
        <taxon>Saurischia</taxon>
        <taxon>Theropoda</taxon>
        <taxon>Coelurosauria</taxon>
        <taxon>Aves</taxon>
        <taxon>Neognathae</taxon>
        <taxon>Neoaves</taxon>
        <taxon>Telluraves</taxon>
        <taxon>Coraciimorphae</taxon>
        <taxon>Trogoniformes</taxon>
        <taxon>Trogonidae</taxon>
        <taxon>Apaloderma</taxon>
    </lineage>
</organism>
<evidence type="ECO:0000313" key="2">
    <source>
        <dbReference type="Proteomes" id="UP000054244"/>
    </source>
</evidence>
<protein>
    <submittedName>
        <fullName evidence="1">Uncharacterized protein</fullName>
    </submittedName>
</protein>
<reference evidence="1 2" key="1">
    <citation type="submission" date="2014-04" db="EMBL/GenBank/DDBJ databases">
        <title>Genome evolution of avian class.</title>
        <authorList>
            <person name="Zhang G."/>
            <person name="Li C."/>
        </authorList>
    </citation>
    <scope>NUCLEOTIDE SEQUENCE [LARGE SCALE GENOMIC DNA]</scope>
    <source>
        <strain evidence="1">BGI_N311</strain>
    </source>
</reference>